<feature type="non-terminal residue" evidence="3">
    <location>
        <position position="1"/>
    </location>
</feature>
<dbReference type="SUPFAM" id="SSF48179">
    <property type="entry name" value="6-phosphogluconate dehydrogenase C-terminal domain-like"/>
    <property type="match status" value="1"/>
</dbReference>
<evidence type="ECO:0000259" key="2">
    <source>
        <dbReference type="Pfam" id="PF14748"/>
    </source>
</evidence>
<reference evidence="3 4" key="1">
    <citation type="journal article" date="2019" name="Genome Biol. Evol.">
        <title>The Rhododendron genome and chromosomal organization provide insight into shared whole-genome duplications across the heath family (Ericaceae).</title>
        <authorList>
            <person name="Soza V.L."/>
            <person name="Lindsley D."/>
            <person name="Waalkes A."/>
            <person name="Ramage E."/>
            <person name="Patwardhan R.P."/>
            <person name="Burton J.N."/>
            <person name="Adey A."/>
            <person name="Kumar A."/>
            <person name="Qiu R."/>
            <person name="Shendure J."/>
            <person name="Hall B."/>
        </authorList>
    </citation>
    <scope>NUCLEOTIDE SEQUENCE [LARGE SCALE GENOMIC DNA]</scope>
    <source>
        <strain evidence="3">RSF 1966-606</strain>
    </source>
</reference>
<dbReference type="AlphaFoldDB" id="A0A6A4M0L2"/>
<dbReference type="Proteomes" id="UP000428333">
    <property type="component" value="Linkage Group LG04"/>
</dbReference>
<comment type="caution">
    <text evidence="3">The sequence shown here is derived from an EMBL/GenBank/DDBJ whole genome shotgun (WGS) entry which is preliminary data.</text>
</comment>
<dbReference type="PANTHER" id="PTHR11645:SF0">
    <property type="entry name" value="PYRROLINE-5-CARBOXYLATE REDUCTASE 3"/>
    <property type="match status" value="1"/>
</dbReference>
<gene>
    <name evidence="3" type="ORF">C3L33_06986</name>
</gene>
<evidence type="ECO:0000313" key="4">
    <source>
        <dbReference type="Proteomes" id="UP000428333"/>
    </source>
</evidence>
<name>A0A6A4M0L2_9ERIC</name>
<dbReference type="GO" id="GO:0004735">
    <property type="term" value="F:pyrroline-5-carboxylate reductase activity"/>
    <property type="evidence" value="ECO:0007669"/>
    <property type="project" value="TreeGrafter"/>
</dbReference>
<protein>
    <recommendedName>
        <fullName evidence="2">Pyrroline-5-carboxylate reductase dimerisation domain-containing protein</fullName>
    </recommendedName>
</protein>
<proteinExistence type="predicted"/>
<dbReference type="PANTHER" id="PTHR11645">
    <property type="entry name" value="PYRROLINE-5-CARBOXYLATE REDUCTASE"/>
    <property type="match status" value="1"/>
</dbReference>
<evidence type="ECO:0000313" key="3">
    <source>
        <dbReference type="EMBL" id="KAE9461119.1"/>
    </source>
</evidence>
<keyword evidence="4" id="KW-1185">Reference proteome</keyword>
<dbReference type="Pfam" id="PF14748">
    <property type="entry name" value="P5CR_dimer"/>
    <property type="match status" value="1"/>
</dbReference>
<dbReference type="EMBL" id="QEFC01000985">
    <property type="protein sequence ID" value="KAE9461119.1"/>
    <property type="molecule type" value="Genomic_DNA"/>
</dbReference>
<organism evidence="3 4">
    <name type="scientific">Rhododendron williamsianum</name>
    <dbReference type="NCBI Taxonomy" id="262921"/>
    <lineage>
        <taxon>Eukaryota</taxon>
        <taxon>Viridiplantae</taxon>
        <taxon>Streptophyta</taxon>
        <taxon>Embryophyta</taxon>
        <taxon>Tracheophyta</taxon>
        <taxon>Spermatophyta</taxon>
        <taxon>Magnoliopsida</taxon>
        <taxon>eudicotyledons</taxon>
        <taxon>Gunneridae</taxon>
        <taxon>Pentapetalae</taxon>
        <taxon>asterids</taxon>
        <taxon>Ericales</taxon>
        <taxon>Ericaceae</taxon>
        <taxon>Ericoideae</taxon>
        <taxon>Rhodoreae</taxon>
        <taxon>Rhododendron</taxon>
    </lineage>
</organism>
<sequence length="435" mass="47733">MFACRYLTSGCPESSLIVYVERTRAKVHLPSLRGRIALRVLPSGSILQLGDLHSVIRTFQSKLVSQCGMFSPPDHGLDFLGLASDHFPRSFIHCILNHLCGSGPMEAQSEFIWPQPSSRTDQGTNYQANHQGSVVVAGTSSNQEESESQAALPLLKEVVLQLKPLLSEKLLVSVAAGVKLIDLQVCKIDQSVAYELVRAYSTACYSELLYEELRLGTPSFSIQRVMDANHQVKSIRPEVLKVVPTLRHVLPSRSAHTFGFDWLMDKHITSLDDIIFEEVQNGGFARVDIRLSPSLRILLAIFAKAIVSLADRVCFILDRGFQNIVCSGFGIFCGSGGPAYIYLAIEALADGGVAAGLPRELALGLASQTARLSHHVRLEFRKSEGYAIWSRAPRRGQLKDDVASPGGITIAGIHELEKGGFSWDLDECCCCRHQT</sequence>
<dbReference type="OrthoDB" id="10263291at2759"/>
<dbReference type="InterPro" id="IPR029036">
    <property type="entry name" value="P5CR_dimer"/>
</dbReference>
<keyword evidence="1" id="KW-0560">Oxidoreductase</keyword>
<dbReference type="GO" id="GO:0055129">
    <property type="term" value="P:L-proline biosynthetic process"/>
    <property type="evidence" value="ECO:0007669"/>
    <property type="project" value="TreeGrafter"/>
</dbReference>
<accession>A0A6A4M0L2</accession>
<dbReference type="Gene3D" id="1.10.3730.10">
    <property type="entry name" value="ProC C-terminal domain-like"/>
    <property type="match status" value="1"/>
</dbReference>
<feature type="domain" description="Pyrroline-5-carboxylate reductase dimerisation" evidence="2">
    <location>
        <begin position="333"/>
        <end position="427"/>
    </location>
</feature>
<evidence type="ECO:0000256" key="1">
    <source>
        <dbReference type="ARBA" id="ARBA00023002"/>
    </source>
</evidence>
<dbReference type="InterPro" id="IPR008927">
    <property type="entry name" value="6-PGluconate_DH-like_C_sf"/>
</dbReference>